<comment type="caution">
    <text evidence="6">The sequence shown here is derived from an EMBL/GenBank/DDBJ whole genome shotgun (WGS) entry which is preliminary data.</text>
</comment>
<evidence type="ECO:0000313" key="7">
    <source>
        <dbReference type="Proteomes" id="UP001530293"/>
    </source>
</evidence>
<accession>A0ABD3M4V0</accession>
<dbReference type="InterPro" id="IPR029063">
    <property type="entry name" value="SAM-dependent_MTases_sf"/>
</dbReference>
<keyword evidence="1" id="KW-0489">Methyltransferase</keyword>
<dbReference type="Gene3D" id="3.40.50.150">
    <property type="entry name" value="Vaccinia Virus protein VP39"/>
    <property type="match status" value="1"/>
</dbReference>
<proteinExistence type="predicted"/>
<feature type="compositionally biased region" description="Low complexity" evidence="5">
    <location>
        <begin position="40"/>
        <end position="52"/>
    </location>
</feature>
<dbReference type="AlphaFoldDB" id="A0ABD3M4V0"/>
<evidence type="ECO:0000256" key="5">
    <source>
        <dbReference type="SAM" id="MobiDB-lite"/>
    </source>
</evidence>
<dbReference type="GO" id="GO:0008168">
    <property type="term" value="F:methyltransferase activity"/>
    <property type="evidence" value="ECO:0007669"/>
    <property type="project" value="UniProtKB-KW"/>
</dbReference>
<dbReference type="Pfam" id="PF13489">
    <property type="entry name" value="Methyltransf_23"/>
    <property type="match status" value="1"/>
</dbReference>
<dbReference type="PANTHER" id="PTHR43464">
    <property type="entry name" value="METHYLTRANSFERASE"/>
    <property type="match status" value="1"/>
</dbReference>
<protein>
    <recommendedName>
        <fullName evidence="8">Polyprenyldihydroxybenzoate methyltransferase</fullName>
    </recommendedName>
</protein>
<keyword evidence="7" id="KW-1185">Reference proteome</keyword>
<keyword evidence="3" id="KW-0831">Ubiquinone biosynthesis</keyword>
<evidence type="ECO:0000256" key="3">
    <source>
        <dbReference type="ARBA" id="ARBA00022688"/>
    </source>
</evidence>
<dbReference type="PANTHER" id="PTHR43464:SF19">
    <property type="entry name" value="UBIQUINONE BIOSYNTHESIS O-METHYLTRANSFERASE, MITOCHONDRIAL"/>
    <property type="match status" value="1"/>
</dbReference>
<dbReference type="InterPro" id="IPR010233">
    <property type="entry name" value="UbiG_MeTrfase"/>
</dbReference>
<dbReference type="SUPFAM" id="SSF53335">
    <property type="entry name" value="S-adenosyl-L-methionine-dependent methyltransferases"/>
    <property type="match status" value="1"/>
</dbReference>
<dbReference type="NCBIfam" id="TIGR01983">
    <property type="entry name" value="UbiG"/>
    <property type="match status" value="1"/>
</dbReference>
<reference evidence="6 7" key="1">
    <citation type="submission" date="2024-10" db="EMBL/GenBank/DDBJ databases">
        <title>Updated reference genomes for cyclostephanoid diatoms.</title>
        <authorList>
            <person name="Roberts W.R."/>
            <person name="Alverson A.J."/>
        </authorList>
    </citation>
    <scope>NUCLEOTIDE SEQUENCE [LARGE SCALE GENOMIC DNA]</scope>
    <source>
        <strain evidence="6 7">AJA232-27</strain>
    </source>
</reference>
<feature type="region of interest" description="Disordered" evidence="5">
    <location>
        <begin position="40"/>
        <end position="90"/>
    </location>
</feature>
<dbReference type="Proteomes" id="UP001530293">
    <property type="component" value="Unassembled WGS sequence"/>
</dbReference>
<dbReference type="GO" id="GO:0006744">
    <property type="term" value="P:ubiquinone biosynthetic process"/>
    <property type="evidence" value="ECO:0007669"/>
    <property type="project" value="UniProtKB-KW"/>
</dbReference>
<dbReference type="GO" id="GO:0032259">
    <property type="term" value="P:methylation"/>
    <property type="evidence" value="ECO:0007669"/>
    <property type="project" value="UniProtKB-KW"/>
</dbReference>
<sequence>MTKVLRAHHCHHLLQRGCGLIASPSSLSSSSSFCIRRRSPPSFTSTSGHSSSIRQAAAGTGNHAHDGSSGSTTNSDSTGHVKSSSNISPHEVDKFSSFASSWWNARSNPLVGMNPIRVKFITDTVEVFQMNAPPASLRLSNATTSSLFHLPLQNKRILDIACGGGLLTESLSRLGASLVVGIDASSRVVEVAEMHSFHENSRLVLQQQQQQQSIYSDGTSRNIRYIGGSTVEELAAQWLSKRGKDKITPTVSSSTNHQSADDDDREHELFDIITALEVIEHVPNPTSLLQAATSLLKPNGILFVSTINRTIKSYGLAIIAAEYILGKVPVGTHDWNQFRCPEEVERMVCDIGGSSGGSGGNGDCPRMKQIALSGMVIDPPFVNLNWSLDALDVDVNWIGAYQKQSSTS</sequence>
<keyword evidence="4" id="KW-0949">S-adenosyl-L-methionine</keyword>
<evidence type="ECO:0000256" key="1">
    <source>
        <dbReference type="ARBA" id="ARBA00022603"/>
    </source>
</evidence>
<feature type="compositionally biased region" description="Low complexity" evidence="5">
    <location>
        <begin position="67"/>
        <end position="78"/>
    </location>
</feature>
<keyword evidence="2" id="KW-0808">Transferase</keyword>
<dbReference type="EMBL" id="JALLBG020000273">
    <property type="protein sequence ID" value="KAL3757071.1"/>
    <property type="molecule type" value="Genomic_DNA"/>
</dbReference>
<organism evidence="6 7">
    <name type="scientific">Discostella pseudostelligera</name>
    <dbReference type="NCBI Taxonomy" id="259834"/>
    <lineage>
        <taxon>Eukaryota</taxon>
        <taxon>Sar</taxon>
        <taxon>Stramenopiles</taxon>
        <taxon>Ochrophyta</taxon>
        <taxon>Bacillariophyta</taxon>
        <taxon>Coscinodiscophyceae</taxon>
        <taxon>Thalassiosirophycidae</taxon>
        <taxon>Stephanodiscales</taxon>
        <taxon>Stephanodiscaceae</taxon>
        <taxon>Discostella</taxon>
    </lineage>
</organism>
<evidence type="ECO:0000256" key="2">
    <source>
        <dbReference type="ARBA" id="ARBA00022679"/>
    </source>
</evidence>
<gene>
    <name evidence="6" type="ORF">ACHAWU_002910</name>
</gene>
<evidence type="ECO:0008006" key="8">
    <source>
        <dbReference type="Google" id="ProtNLM"/>
    </source>
</evidence>
<name>A0ABD3M4V0_9STRA</name>
<evidence type="ECO:0000313" key="6">
    <source>
        <dbReference type="EMBL" id="KAL3757071.1"/>
    </source>
</evidence>
<evidence type="ECO:0000256" key="4">
    <source>
        <dbReference type="ARBA" id="ARBA00022691"/>
    </source>
</evidence>
<dbReference type="CDD" id="cd02440">
    <property type="entry name" value="AdoMet_MTases"/>
    <property type="match status" value="1"/>
</dbReference>